<dbReference type="Pfam" id="PF01370">
    <property type="entry name" value="Epimerase"/>
    <property type="match status" value="1"/>
</dbReference>
<dbReference type="RefSeq" id="WP_338141784.1">
    <property type="nucleotide sequence ID" value="NZ_FQZF01000016.1"/>
</dbReference>
<dbReference type="GO" id="GO:0005737">
    <property type="term" value="C:cytoplasm"/>
    <property type="evidence" value="ECO:0007669"/>
    <property type="project" value="TreeGrafter"/>
</dbReference>
<dbReference type="GO" id="GO:0004029">
    <property type="term" value="F:aldehyde dehydrogenase (NAD+) activity"/>
    <property type="evidence" value="ECO:0007669"/>
    <property type="project" value="TreeGrafter"/>
</dbReference>
<evidence type="ECO:0000313" key="3">
    <source>
        <dbReference type="Proteomes" id="UP000184387"/>
    </source>
</evidence>
<dbReference type="PANTHER" id="PTHR48079">
    <property type="entry name" value="PROTEIN YEEZ"/>
    <property type="match status" value="1"/>
</dbReference>
<protein>
    <submittedName>
        <fullName evidence="2">Dihydroflavonol-4-reductase</fullName>
    </submittedName>
</protein>
<keyword evidence="3" id="KW-1185">Reference proteome</keyword>
<gene>
    <name evidence="2" type="ORF">SAMN02745194_02934</name>
</gene>
<dbReference type="Proteomes" id="UP000184387">
    <property type="component" value="Unassembled WGS sequence"/>
</dbReference>
<dbReference type="PANTHER" id="PTHR48079:SF6">
    <property type="entry name" value="NAD(P)-BINDING DOMAIN-CONTAINING PROTEIN-RELATED"/>
    <property type="match status" value="1"/>
</dbReference>
<dbReference type="NCBIfam" id="TIGR03466">
    <property type="entry name" value="HpnA"/>
    <property type="match status" value="1"/>
</dbReference>
<dbReference type="EMBL" id="FQZF01000016">
    <property type="protein sequence ID" value="SHJ59402.1"/>
    <property type="molecule type" value="Genomic_DNA"/>
</dbReference>
<accession>A0A1M6KKA9</accession>
<name>A0A1M6KKA9_9PROT</name>
<dbReference type="SUPFAM" id="SSF51735">
    <property type="entry name" value="NAD(P)-binding Rossmann-fold domains"/>
    <property type="match status" value="1"/>
</dbReference>
<sequence length="327" mass="35196">MLVTGGSGFLGSAVARSLLARGLRVRALVRPTSPRGNLEGLGCEPAQGDLTDAPSLRAALQDVRHLFHVAADYRLWAPDPGVLLRVNVDGTRALMRAALDAGVERIVYTSSVAALKVAGATAPVDETAPLDPDEAIGTYKRSKTLAERVVEEMVARDGLPAVIVNPSTPIGPRDIRPTPTGRIILDAARGKIPAFVDTGLNFAHVDDIAEGHLLAFERGRIGERYILGGENVFLQEFLAEVARLTGRRAPTMKLPRGPLYPLALGAEAVAKLTGKEPLLTVDALRMSRYRMFFTSAKAERELGYRARPWQEGVADALAWFRSAGYLA</sequence>
<dbReference type="STRING" id="198092.SAMN02745194_02934"/>
<dbReference type="InterPro" id="IPR051783">
    <property type="entry name" value="NAD(P)-dependent_oxidoreduct"/>
</dbReference>
<proteinExistence type="predicted"/>
<dbReference type="Gene3D" id="3.40.50.720">
    <property type="entry name" value="NAD(P)-binding Rossmann-like Domain"/>
    <property type="match status" value="1"/>
</dbReference>
<reference evidence="2 3" key="1">
    <citation type="submission" date="2016-11" db="EMBL/GenBank/DDBJ databases">
        <authorList>
            <person name="Jaros S."/>
            <person name="Januszkiewicz K."/>
            <person name="Wedrychowicz H."/>
        </authorList>
    </citation>
    <scope>NUCLEOTIDE SEQUENCE [LARGE SCALE GENOMIC DNA]</scope>
    <source>
        <strain evidence="2 3">DSM 14916</strain>
    </source>
</reference>
<evidence type="ECO:0000313" key="2">
    <source>
        <dbReference type="EMBL" id="SHJ59402.1"/>
    </source>
</evidence>
<feature type="domain" description="NAD-dependent epimerase/dehydratase" evidence="1">
    <location>
        <begin position="1"/>
        <end position="228"/>
    </location>
</feature>
<dbReference type="InterPro" id="IPR001509">
    <property type="entry name" value="Epimerase_deHydtase"/>
</dbReference>
<dbReference type="InterPro" id="IPR036291">
    <property type="entry name" value="NAD(P)-bd_dom_sf"/>
</dbReference>
<organism evidence="2 3">
    <name type="scientific">Muricoccus roseus</name>
    <dbReference type="NCBI Taxonomy" id="198092"/>
    <lineage>
        <taxon>Bacteria</taxon>
        <taxon>Pseudomonadati</taxon>
        <taxon>Pseudomonadota</taxon>
        <taxon>Alphaproteobacteria</taxon>
        <taxon>Acetobacterales</taxon>
        <taxon>Roseomonadaceae</taxon>
        <taxon>Muricoccus</taxon>
    </lineage>
</organism>
<dbReference type="CDD" id="cd05228">
    <property type="entry name" value="AR_FR_like_1_SDR_e"/>
    <property type="match status" value="1"/>
</dbReference>
<dbReference type="InterPro" id="IPR017829">
    <property type="entry name" value="Hopanoid-assoc_sugar_epimerase"/>
</dbReference>
<dbReference type="AlphaFoldDB" id="A0A1M6KKA9"/>
<evidence type="ECO:0000259" key="1">
    <source>
        <dbReference type="Pfam" id="PF01370"/>
    </source>
</evidence>